<keyword evidence="2" id="KW-1185">Reference proteome</keyword>
<dbReference type="Proteomes" id="UP000675881">
    <property type="component" value="Chromosome 14"/>
</dbReference>
<accession>A0A7R8CJX9</accession>
<dbReference type="OrthoDB" id="6772952at2759"/>
<reference evidence="1" key="1">
    <citation type="submission" date="2021-02" db="EMBL/GenBank/DDBJ databases">
        <authorList>
            <person name="Bekaert M."/>
        </authorList>
    </citation>
    <scope>NUCLEOTIDE SEQUENCE</scope>
    <source>
        <strain evidence="1">IoA-00</strain>
    </source>
</reference>
<evidence type="ECO:0000313" key="2">
    <source>
        <dbReference type="Proteomes" id="UP000675881"/>
    </source>
</evidence>
<protein>
    <submittedName>
        <fullName evidence="1">(salmon louse) hypothetical protein</fullName>
    </submittedName>
</protein>
<sequence>MTNRKPHTRNKREPKLCKFCSSVHSFERGICPALGKVCSKCGKKNHFRSYCKVLHIPTVSTIFKLSKEHHMEDGAYAWLLECAIKIKFLLDFRANVNFIQGPMVPAASLLKYNSYEEVLGGGKITTVCLACFPLSLNGDEEFNIQL</sequence>
<organism evidence="1 2">
    <name type="scientific">Lepeophtheirus salmonis</name>
    <name type="common">Salmon louse</name>
    <name type="synonym">Caligus salmonis</name>
    <dbReference type="NCBI Taxonomy" id="72036"/>
    <lineage>
        <taxon>Eukaryota</taxon>
        <taxon>Metazoa</taxon>
        <taxon>Ecdysozoa</taxon>
        <taxon>Arthropoda</taxon>
        <taxon>Crustacea</taxon>
        <taxon>Multicrustacea</taxon>
        <taxon>Hexanauplia</taxon>
        <taxon>Copepoda</taxon>
        <taxon>Siphonostomatoida</taxon>
        <taxon>Caligidae</taxon>
        <taxon>Lepeophtheirus</taxon>
    </lineage>
</organism>
<proteinExistence type="predicted"/>
<gene>
    <name evidence="1" type="ORF">LSAA_5302</name>
</gene>
<name>A0A7R8CJX9_LEPSM</name>
<dbReference type="AlphaFoldDB" id="A0A7R8CJX9"/>
<evidence type="ECO:0000313" key="1">
    <source>
        <dbReference type="EMBL" id="CAF2842282.1"/>
    </source>
</evidence>
<dbReference type="EMBL" id="HG994593">
    <property type="protein sequence ID" value="CAF2842282.1"/>
    <property type="molecule type" value="Genomic_DNA"/>
</dbReference>